<reference evidence="1 2" key="2">
    <citation type="journal article" date="2022" name="Mol. Biol. Evol.">
        <title>Comparative Genomics Reveals Insights into the Divergent Evolution of Astigmatic Mites and Household Pest Adaptations.</title>
        <authorList>
            <person name="Xiong Q."/>
            <person name="Wan A.T."/>
            <person name="Liu X."/>
            <person name="Fung C.S."/>
            <person name="Xiao X."/>
            <person name="Malainual N."/>
            <person name="Hou J."/>
            <person name="Wang L."/>
            <person name="Wang M."/>
            <person name="Yang K.Y."/>
            <person name="Cui Y."/>
            <person name="Leung E.L."/>
            <person name="Nong W."/>
            <person name="Shin S.K."/>
            <person name="Au S.W."/>
            <person name="Jeong K.Y."/>
            <person name="Chew F.T."/>
            <person name="Hui J.H."/>
            <person name="Leung T.F."/>
            <person name="Tungtrongchitr A."/>
            <person name="Zhong N."/>
            <person name="Liu Z."/>
            <person name="Tsui S.K."/>
        </authorList>
    </citation>
    <scope>NUCLEOTIDE SEQUENCE [LARGE SCALE GENOMIC DNA]</scope>
    <source>
        <strain evidence="1">Derp</strain>
    </source>
</reference>
<name>A0ABQ8JGL1_DERPT</name>
<sequence>MPRCVGSWAGTYFSSRGISDFRLRPRLRCPVDSSSSPLESIGSFVSDCEVSPLPLPVSSSISSLFISSFLISSEISGLRLRGLARKPGRLTFARGFGRGISI</sequence>
<comment type="caution">
    <text evidence="1">The sequence shown here is derived from an EMBL/GenBank/DDBJ whole genome shotgun (WGS) entry which is preliminary data.</text>
</comment>
<gene>
    <name evidence="1" type="ORF">DERP_002025</name>
</gene>
<organism evidence="1 2">
    <name type="scientific">Dermatophagoides pteronyssinus</name>
    <name type="common">European house dust mite</name>
    <dbReference type="NCBI Taxonomy" id="6956"/>
    <lineage>
        <taxon>Eukaryota</taxon>
        <taxon>Metazoa</taxon>
        <taxon>Ecdysozoa</taxon>
        <taxon>Arthropoda</taxon>
        <taxon>Chelicerata</taxon>
        <taxon>Arachnida</taxon>
        <taxon>Acari</taxon>
        <taxon>Acariformes</taxon>
        <taxon>Sarcoptiformes</taxon>
        <taxon>Astigmata</taxon>
        <taxon>Psoroptidia</taxon>
        <taxon>Analgoidea</taxon>
        <taxon>Pyroglyphidae</taxon>
        <taxon>Dermatophagoidinae</taxon>
        <taxon>Dermatophagoides</taxon>
    </lineage>
</organism>
<accession>A0ABQ8JGL1</accession>
<reference evidence="1 2" key="1">
    <citation type="journal article" date="2018" name="J. Allergy Clin. Immunol.">
        <title>High-quality assembly of Dermatophagoides pteronyssinus genome and transcriptome reveals a wide range of novel allergens.</title>
        <authorList>
            <person name="Liu X.Y."/>
            <person name="Yang K.Y."/>
            <person name="Wang M.Q."/>
            <person name="Kwok J.S."/>
            <person name="Zeng X."/>
            <person name="Yang Z."/>
            <person name="Xiao X.J."/>
            <person name="Lau C.P."/>
            <person name="Li Y."/>
            <person name="Huang Z.M."/>
            <person name="Ba J.G."/>
            <person name="Yim A.K."/>
            <person name="Ouyang C.Y."/>
            <person name="Ngai S.M."/>
            <person name="Chan T.F."/>
            <person name="Leung E.L."/>
            <person name="Liu L."/>
            <person name="Liu Z.G."/>
            <person name="Tsui S.K."/>
        </authorList>
    </citation>
    <scope>NUCLEOTIDE SEQUENCE [LARGE SCALE GENOMIC DNA]</scope>
    <source>
        <strain evidence="1">Derp</strain>
    </source>
</reference>
<dbReference type="Proteomes" id="UP000887458">
    <property type="component" value="Unassembled WGS sequence"/>
</dbReference>
<evidence type="ECO:0000313" key="2">
    <source>
        <dbReference type="Proteomes" id="UP000887458"/>
    </source>
</evidence>
<evidence type="ECO:0000313" key="1">
    <source>
        <dbReference type="EMBL" id="KAH9421738.1"/>
    </source>
</evidence>
<dbReference type="EMBL" id="NJHN03000037">
    <property type="protein sequence ID" value="KAH9421738.1"/>
    <property type="molecule type" value="Genomic_DNA"/>
</dbReference>
<protein>
    <submittedName>
        <fullName evidence="1">Uncharacterized protein</fullName>
    </submittedName>
</protein>
<proteinExistence type="predicted"/>
<keyword evidence="2" id="KW-1185">Reference proteome</keyword>